<proteinExistence type="predicted"/>
<organism evidence="1 2">
    <name type="scientific">Winmispira thermophila (strain ATCC 49972 / DSM 6192 / RI 19.B1)</name>
    <name type="common">Spirochaeta thermophila</name>
    <dbReference type="NCBI Taxonomy" id="665571"/>
    <lineage>
        <taxon>Bacteria</taxon>
        <taxon>Pseudomonadati</taxon>
        <taxon>Spirochaetota</taxon>
        <taxon>Spirochaetia</taxon>
        <taxon>Winmispirales</taxon>
        <taxon>Winmispiraceae</taxon>
        <taxon>Winmispira</taxon>
    </lineage>
</organism>
<protein>
    <recommendedName>
        <fullName evidence="3">Lipoprotein</fullName>
    </recommendedName>
</protein>
<reference evidence="1 2" key="2">
    <citation type="journal article" date="2010" name="J. Bacteriol.">
        <title>Genome sequence of the polysaccharide-degrading, thermophilic anaerobe Spirochaeta thermophila DSM 6192.</title>
        <authorList>
            <person name="Angelov A."/>
            <person name="Liebl S."/>
            <person name="Ballschmiter M."/>
            <person name="Bomeke M."/>
            <person name="Lehmann R."/>
            <person name="Liesegang H."/>
            <person name="Daniel R."/>
            <person name="Liebl W."/>
        </authorList>
    </citation>
    <scope>NUCLEOTIDE SEQUENCE [LARGE SCALE GENOMIC DNA]</scope>
    <source>
        <strain evidence="2">ATCC 49972 / DSM 6192 / RI 19.B1</strain>
    </source>
</reference>
<evidence type="ECO:0000313" key="1">
    <source>
        <dbReference type="EMBL" id="ADN01293.1"/>
    </source>
</evidence>
<dbReference type="Proteomes" id="UP000001296">
    <property type="component" value="Chromosome"/>
</dbReference>
<name>E0RP99_WINT6</name>
<dbReference type="AlphaFoldDB" id="E0RP99"/>
<dbReference type="PROSITE" id="PS51257">
    <property type="entry name" value="PROKAR_LIPOPROTEIN"/>
    <property type="match status" value="1"/>
</dbReference>
<sequence>MKAYVRALVFGMVAVVLLAGCELLFYDPEGVWKVTEVEIGSSVTSLPQMTTKDVDGDGTREDVLKEEYIRISFLTVAYYEIYTLLEDSSDGGMYTKGEVVYTIRSENVSDLDKSMKRITFEDGREASYTFEDENLVLTVEEYLTDVLVEVSYTCEPSSTDELDEALAGATKIN</sequence>
<evidence type="ECO:0000313" key="2">
    <source>
        <dbReference type="Proteomes" id="UP000001296"/>
    </source>
</evidence>
<dbReference type="RefSeq" id="WP_013313134.1">
    <property type="nucleotide sequence ID" value="NC_014484.1"/>
</dbReference>
<accession>E0RP99</accession>
<dbReference type="KEGG" id="sta:STHERM_c03200"/>
<dbReference type="EMBL" id="CP001698">
    <property type="protein sequence ID" value="ADN01293.1"/>
    <property type="molecule type" value="Genomic_DNA"/>
</dbReference>
<dbReference type="HOGENOM" id="CLU_1546641_0_0_12"/>
<evidence type="ECO:0008006" key="3">
    <source>
        <dbReference type="Google" id="ProtNLM"/>
    </source>
</evidence>
<dbReference type="PaxDb" id="665571-STHERM_c03200"/>
<gene>
    <name evidence="1" type="ordered locus">STHERM_c03200</name>
</gene>
<reference key="1">
    <citation type="submission" date="2009-08" db="EMBL/GenBank/DDBJ databases">
        <title>The genome sequence of Spirochaeta thermophila DSM6192.</title>
        <authorList>
            <person name="Angelov A."/>
            <person name="Mientus M."/>
            <person name="Wittenberg S."/>
            <person name="Lehmann R."/>
            <person name="Liesegang H."/>
            <person name="Daniel R."/>
            <person name="Liebl W."/>
        </authorList>
    </citation>
    <scope>NUCLEOTIDE SEQUENCE</scope>
    <source>
        <strain>DSM 6192</strain>
    </source>
</reference>